<sequence>MNFTETNKELILIHKSMDRIYNINGSVNIMLSPQFYTMKEEELPIKYLYQAKKVASSVLEDFLIEGVEYQYHTYKDGDKWVFIAYNAEEIAIFLESKGIRLENISKLFFAQQYLDKFKTPLVLSEKELLVSIDNNAVIIPSSIMIDKKRNMILNKDIINRDGVSFGFNKNSLLGYKESIIFASIFFIFGVLFIIEGIHYNNISSNMRAEVDEVLSKYPALQSKYARDNITKKYKQIDEDERHKREILKSLSSLVLNGVVVENLTLNSKKFTTKFKTISESQLIKIKTLASKKGYKTARIGNNFIKIEGNL</sequence>
<evidence type="ECO:0000256" key="1">
    <source>
        <dbReference type="SAM" id="Phobius"/>
    </source>
</evidence>
<evidence type="ECO:0008006" key="3">
    <source>
        <dbReference type="Google" id="ProtNLM"/>
    </source>
</evidence>
<keyword evidence="1" id="KW-1133">Transmembrane helix</keyword>
<feature type="transmembrane region" description="Helical" evidence="1">
    <location>
        <begin position="179"/>
        <end position="199"/>
    </location>
</feature>
<protein>
    <recommendedName>
        <fullName evidence="3">General secretion pathway protein L</fullName>
    </recommendedName>
</protein>
<dbReference type="EMBL" id="FPHG01000017">
    <property type="protein sequence ID" value="SFV52542.1"/>
    <property type="molecule type" value="Genomic_DNA"/>
</dbReference>
<reference evidence="2" key="1">
    <citation type="submission" date="2016-10" db="EMBL/GenBank/DDBJ databases">
        <authorList>
            <person name="de Groot N.N."/>
        </authorList>
    </citation>
    <scope>NUCLEOTIDE SEQUENCE</scope>
</reference>
<keyword evidence="1" id="KW-0812">Transmembrane</keyword>
<organism evidence="2">
    <name type="scientific">hydrothermal vent metagenome</name>
    <dbReference type="NCBI Taxonomy" id="652676"/>
    <lineage>
        <taxon>unclassified sequences</taxon>
        <taxon>metagenomes</taxon>
        <taxon>ecological metagenomes</taxon>
    </lineage>
</organism>
<keyword evidence="1" id="KW-0472">Membrane</keyword>
<proteinExistence type="predicted"/>
<evidence type="ECO:0000313" key="2">
    <source>
        <dbReference type="EMBL" id="SFV52542.1"/>
    </source>
</evidence>
<name>A0A1W1BG89_9ZZZZ</name>
<gene>
    <name evidence="2" type="ORF">MNB_SV-9-1538</name>
</gene>
<accession>A0A1W1BG89</accession>
<dbReference type="AlphaFoldDB" id="A0A1W1BG89"/>